<keyword evidence="2" id="KW-1185">Reference proteome</keyword>
<dbReference type="AlphaFoldDB" id="A0A066VFJ8"/>
<dbReference type="GeneID" id="25261600"/>
<proteinExistence type="predicted"/>
<gene>
    <name evidence="1" type="ORF">K437DRAFT_14739</name>
</gene>
<dbReference type="EMBL" id="JMSN01000109">
    <property type="protein sequence ID" value="KDN39083.1"/>
    <property type="molecule type" value="Genomic_DNA"/>
</dbReference>
<name>A0A066VFJ8_TILAU</name>
<reference evidence="1 2" key="1">
    <citation type="submission" date="2014-05" db="EMBL/GenBank/DDBJ databases">
        <title>Draft genome sequence of a rare smut relative, Tilletiaria anomala UBC 951.</title>
        <authorList>
            <consortium name="DOE Joint Genome Institute"/>
            <person name="Toome M."/>
            <person name="Kuo A."/>
            <person name="Henrissat B."/>
            <person name="Lipzen A."/>
            <person name="Tritt A."/>
            <person name="Yoshinaga Y."/>
            <person name="Zane M."/>
            <person name="Barry K."/>
            <person name="Grigoriev I.V."/>
            <person name="Spatafora J.W."/>
            <person name="Aimea M.C."/>
        </authorList>
    </citation>
    <scope>NUCLEOTIDE SEQUENCE [LARGE SCALE GENOMIC DNA]</scope>
    <source>
        <strain evidence="1 2">UBC 951</strain>
    </source>
</reference>
<dbReference type="HOGENOM" id="CLU_2361205_0_0_1"/>
<dbReference type="Proteomes" id="UP000027361">
    <property type="component" value="Unassembled WGS sequence"/>
</dbReference>
<comment type="caution">
    <text evidence="1">The sequence shown here is derived from an EMBL/GenBank/DDBJ whole genome shotgun (WGS) entry which is preliminary data.</text>
</comment>
<dbReference type="RefSeq" id="XP_013240909.1">
    <property type="nucleotide sequence ID" value="XM_013385455.1"/>
</dbReference>
<evidence type="ECO:0000313" key="2">
    <source>
        <dbReference type="Proteomes" id="UP000027361"/>
    </source>
</evidence>
<sequence length="96" mass="10191">MPISGFARTMSPSMGTDDSLTLVGFFFTGPRVCIYSAIPTIEIATAEYAPNGASSTHGKSGAIEALKGRINLRARPQCKSDCWRSSCLSGLISMNN</sequence>
<evidence type="ECO:0000313" key="1">
    <source>
        <dbReference type="EMBL" id="KDN39083.1"/>
    </source>
</evidence>
<organism evidence="1 2">
    <name type="scientific">Tilletiaria anomala (strain ATCC 24038 / CBS 436.72 / UBC 951)</name>
    <dbReference type="NCBI Taxonomy" id="1037660"/>
    <lineage>
        <taxon>Eukaryota</taxon>
        <taxon>Fungi</taxon>
        <taxon>Dikarya</taxon>
        <taxon>Basidiomycota</taxon>
        <taxon>Ustilaginomycotina</taxon>
        <taxon>Exobasidiomycetes</taxon>
        <taxon>Georgefischeriales</taxon>
        <taxon>Tilletiariaceae</taxon>
        <taxon>Tilletiaria</taxon>
    </lineage>
</organism>
<protein>
    <submittedName>
        <fullName evidence="1">Uncharacterized protein</fullName>
    </submittedName>
</protein>
<dbReference type="InParanoid" id="A0A066VFJ8"/>
<accession>A0A066VFJ8</accession>